<proteinExistence type="predicted"/>
<dbReference type="InterPro" id="IPR007820">
    <property type="entry name" value="AbrB_fam"/>
</dbReference>
<accession>A0AAU7KJ45</accession>
<keyword evidence="1" id="KW-0472">Membrane</keyword>
<dbReference type="RefSeq" id="WP_348827383.1">
    <property type="nucleotide sequence ID" value="NZ_CP098827.1"/>
</dbReference>
<feature type="transmembrane region" description="Helical" evidence="1">
    <location>
        <begin position="250"/>
        <end position="268"/>
    </location>
</feature>
<protein>
    <submittedName>
        <fullName evidence="2">AbrB family transcriptional regulator</fullName>
    </submittedName>
</protein>
<feature type="transmembrane region" description="Helical" evidence="1">
    <location>
        <begin position="71"/>
        <end position="89"/>
    </location>
</feature>
<feature type="transmembrane region" description="Helical" evidence="1">
    <location>
        <begin position="95"/>
        <end position="118"/>
    </location>
</feature>
<dbReference type="GO" id="GO:0016020">
    <property type="term" value="C:membrane"/>
    <property type="evidence" value="ECO:0007669"/>
    <property type="project" value="InterPro"/>
</dbReference>
<feature type="transmembrane region" description="Helical" evidence="1">
    <location>
        <begin position="21"/>
        <end position="38"/>
    </location>
</feature>
<dbReference type="PIRSF" id="PIRSF038991">
    <property type="entry name" value="Protein_AbrB"/>
    <property type="match status" value="1"/>
</dbReference>
<feature type="transmembrane region" description="Helical" evidence="1">
    <location>
        <begin position="280"/>
        <end position="304"/>
    </location>
</feature>
<feature type="transmembrane region" description="Helical" evidence="1">
    <location>
        <begin position="44"/>
        <end position="64"/>
    </location>
</feature>
<name>A0AAU7KJ45_9GAMM</name>
<dbReference type="EMBL" id="CP098827">
    <property type="protein sequence ID" value="XBO71213.1"/>
    <property type="molecule type" value="Genomic_DNA"/>
</dbReference>
<dbReference type="AlphaFoldDB" id="A0AAU7KJ45"/>
<sequence length="379" mass="39400">MTIYLKPEPDQGRMAHWWRSFLLPAMVAVIGGGSWSALGLPLGWLLGAAIAIGIWAGLGLPARAPRPIQRAGLMVVGASVGLWVTPEVARQLVGWLPMMLASAALGVTLAILCTPLFARLAGLDKATAYFCLLPGGVIEMAEIGEGYRANRAAIAALHAIRVGLIVTLLPSVLLLTSGNGQPMTQAFGSGVQLGPWWLIGMLALCALASWGTARLGMPSAWFLTPLVVAGVLSGAELLPVSPPQVLHLPQWVLIAAQVVVGFGLGAKFQRASLLALPRAIASGIPILLLIGLMAAVAALLVAGMSGSEESRQTLVLGFSVGGMAEMTLTAQALGQNAALVAGFHAIRALSVNLFAGPLWARLSRLPLFHESSSSCSRRS</sequence>
<feature type="transmembrane region" description="Helical" evidence="1">
    <location>
        <begin position="220"/>
        <end position="238"/>
    </location>
</feature>
<keyword evidence="1" id="KW-1133">Transmembrane helix</keyword>
<organism evidence="2">
    <name type="scientific">Halomonas sp. RT37</name>
    <dbReference type="NCBI Taxonomy" id="2950872"/>
    <lineage>
        <taxon>Bacteria</taxon>
        <taxon>Pseudomonadati</taxon>
        <taxon>Pseudomonadota</taxon>
        <taxon>Gammaproteobacteria</taxon>
        <taxon>Oceanospirillales</taxon>
        <taxon>Halomonadaceae</taxon>
        <taxon>Halomonas</taxon>
    </lineage>
</organism>
<dbReference type="GO" id="GO:0010468">
    <property type="term" value="P:regulation of gene expression"/>
    <property type="evidence" value="ECO:0007669"/>
    <property type="project" value="InterPro"/>
</dbReference>
<feature type="transmembrane region" description="Helical" evidence="1">
    <location>
        <begin position="152"/>
        <end position="175"/>
    </location>
</feature>
<keyword evidence="1" id="KW-0812">Transmembrane</keyword>
<dbReference type="PANTHER" id="PTHR38457:SF1">
    <property type="entry name" value="REGULATOR ABRB-RELATED"/>
    <property type="match status" value="1"/>
</dbReference>
<evidence type="ECO:0000313" key="2">
    <source>
        <dbReference type="EMBL" id="XBO71213.1"/>
    </source>
</evidence>
<reference evidence="2" key="1">
    <citation type="submission" date="2022-06" db="EMBL/GenBank/DDBJ databases">
        <title>A novel DMS-producing enzyme.</title>
        <authorList>
            <person name="Zhang Y."/>
        </authorList>
    </citation>
    <scope>NUCLEOTIDE SEQUENCE</scope>
    <source>
        <strain evidence="2">RT37</strain>
    </source>
</reference>
<gene>
    <name evidence="2" type="ORF">NFG58_00385</name>
</gene>
<feature type="transmembrane region" description="Helical" evidence="1">
    <location>
        <begin position="195"/>
        <end position="213"/>
    </location>
</feature>
<dbReference type="Pfam" id="PF05145">
    <property type="entry name" value="AbrB"/>
    <property type="match status" value="1"/>
</dbReference>
<dbReference type="PANTHER" id="PTHR38457">
    <property type="entry name" value="REGULATOR ABRB-RELATED"/>
    <property type="match status" value="1"/>
</dbReference>
<evidence type="ECO:0000256" key="1">
    <source>
        <dbReference type="SAM" id="Phobius"/>
    </source>
</evidence>